<comment type="catalytic activity">
    <reaction evidence="5">
        <text>thymidine + ATP = dTMP + ADP + H(+)</text>
        <dbReference type="Rhea" id="RHEA:19129"/>
        <dbReference type="ChEBI" id="CHEBI:15378"/>
        <dbReference type="ChEBI" id="CHEBI:17748"/>
        <dbReference type="ChEBI" id="CHEBI:30616"/>
        <dbReference type="ChEBI" id="CHEBI:63528"/>
        <dbReference type="ChEBI" id="CHEBI:456216"/>
        <dbReference type="EC" id="2.7.1.21"/>
    </reaction>
</comment>
<dbReference type="Gene3D" id="3.30.60.20">
    <property type="match status" value="1"/>
</dbReference>
<dbReference type="PANTHER" id="PTHR11441:SF0">
    <property type="entry name" value="THYMIDINE KINASE, CYTOSOLIC"/>
    <property type="match status" value="1"/>
</dbReference>
<dbReference type="GO" id="GO:0004797">
    <property type="term" value="F:thymidine kinase activity"/>
    <property type="evidence" value="ECO:0007669"/>
    <property type="project" value="UniProtKB-EC"/>
</dbReference>
<proteinExistence type="inferred from homology"/>
<evidence type="ECO:0000256" key="2">
    <source>
        <dbReference type="ARBA" id="ARBA00022741"/>
    </source>
</evidence>
<organism evidence="7 8">
    <name type="scientific">Helianthus annuus</name>
    <name type="common">Common sunflower</name>
    <dbReference type="NCBI Taxonomy" id="4232"/>
    <lineage>
        <taxon>Eukaryota</taxon>
        <taxon>Viridiplantae</taxon>
        <taxon>Streptophyta</taxon>
        <taxon>Embryophyta</taxon>
        <taxon>Tracheophyta</taxon>
        <taxon>Spermatophyta</taxon>
        <taxon>Magnoliopsida</taxon>
        <taxon>eudicotyledons</taxon>
        <taxon>Gunneridae</taxon>
        <taxon>Pentapetalae</taxon>
        <taxon>asterids</taxon>
        <taxon>campanulids</taxon>
        <taxon>Asterales</taxon>
        <taxon>Asteraceae</taxon>
        <taxon>Asteroideae</taxon>
        <taxon>Heliantheae alliance</taxon>
        <taxon>Heliantheae</taxon>
        <taxon>Helianthus</taxon>
    </lineage>
</organism>
<dbReference type="GO" id="GO:0005524">
    <property type="term" value="F:ATP binding"/>
    <property type="evidence" value="ECO:0007669"/>
    <property type="project" value="UniProtKB-KW"/>
</dbReference>
<keyword evidence="8" id="KW-1185">Reference proteome</keyword>
<accession>A0A9K3DTA7</accession>
<comment type="similarity">
    <text evidence="6">Belongs to the thymidine kinase family.</text>
</comment>
<evidence type="ECO:0000313" key="8">
    <source>
        <dbReference type="Proteomes" id="UP000215914"/>
    </source>
</evidence>
<name>A0A9K3DTA7_HELAN</name>
<keyword evidence="2 5" id="KW-0547">Nucleotide-binding</keyword>
<dbReference type="EC" id="2.7.1.21" evidence="5"/>
<reference evidence="7" key="1">
    <citation type="journal article" date="2017" name="Nature">
        <title>The sunflower genome provides insights into oil metabolism, flowering and Asterid evolution.</title>
        <authorList>
            <person name="Badouin H."/>
            <person name="Gouzy J."/>
            <person name="Grassa C.J."/>
            <person name="Murat F."/>
            <person name="Staton S.E."/>
            <person name="Cottret L."/>
            <person name="Lelandais-Briere C."/>
            <person name="Owens G.L."/>
            <person name="Carrere S."/>
            <person name="Mayjonade B."/>
            <person name="Legrand L."/>
            <person name="Gill N."/>
            <person name="Kane N.C."/>
            <person name="Bowers J.E."/>
            <person name="Hubner S."/>
            <person name="Bellec A."/>
            <person name="Berard A."/>
            <person name="Berges H."/>
            <person name="Blanchet N."/>
            <person name="Boniface M.C."/>
            <person name="Brunel D."/>
            <person name="Catrice O."/>
            <person name="Chaidir N."/>
            <person name="Claudel C."/>
            <person name="Donnadieu C."/>
            <person name="Faraut T."/>
            <person name="Fievet G."/>
            <person name="Helmstetter N."/>
            <person name="King M."/>
            <person name="Knapp S.J."/>
            <person name="Lai Z."/>
            <person name="Le Paslier M.C."/>
            <person name="Lippi Y."/>
            <person name="Lorenzon L."/>
            <person name="Mandel J.R."/>
            <person name="Marage G."/>
            <person name="Marchand G."/>
            <person name="Marquand E."/>
            <person name="Bret-Mestries E."/>
            <person name="Morien E."/>
            <person name="Nambeesan S."/>
            <person name="Nguyen T."/>
            <person name="Pegot-Espagnet P."/>
            <person name="Pouilly N."/>
            <person name="Raftis F."/>
            <person name="Sallet E."/>
            <person name="Schiex T."/>
            <person name="Thomas J."/>
            <person name="Vandecasteele C."/>
            <person name="Vares D."/>
            <person name="Vear F."/>
            <person name="Vautrin S."/>
            <person name="Crespi M."/>
            <person name="Mangin B."/>
            <person name="Burke J.M."/>
            <person name="Salse J."/>
            <person name="Munos S."/>
            <person name="Vincourt P."/>
            <person name="Rieseberg L.H."/>
            <person name="Langlade N.B."/>
        </authorList>
    </citation>
    <scope>NUCLEOTIDE SEQUENCE</scope>
    <source>
        <tissue evidence="7">Leaves</tissue>
    </source>
</reference>
<evidence type="ECO:0000256" key="4">
    <source>
        <dbReference type="ARBA" id="ARBA00022840"/>
    </source>
</evidence>
<protein>
    <recommendedName>
        <fullName evidence="5">Thymidine kinase</fullName>
        <ecNumber evidence="5">2.7.1.21</ecNumber>
    </recommendedName>
</protein>
<dbReference type="GO" id="GO:0071897">
    <property type="term" value="P:DNA biosynthetic process"/>
    <property type="evidence" value="ECO:0007669"/>
    <property type="project" value="UniProtKB-KW"/>
</dbReference>
<sequence length="85" mass="9598">MIQAAESLTKLKARCDLCGKRVSFTLKKTDETEREQVAGADVYIHRHHYASGQVLKETAKAALQTHTTQCGSLYYVFTCRFQALM</sequence>
<dbReference type="EMBL" id="MNCJ02000331">
    <property type="protein sequence ID" value="KAF5761086.1"/>
    <property type="molecule type" value="Genomic_DNA"/>
</dbReference>
<evidence type="ECO:0000256" key="6">
    <source>
        <dbReference type="RuleBase" id="RU004165"/>
    </source>
</evidence>
<dbReference type="AlphaFoldDB" id="A0A9K3DTA7"/>
<keyword evidence="3 5" id="KW-0418">Kinase</keyword>
<evidence type="ECO:0000256" key="5">
    <source>
        <dbReference type="RuleBase" id="RU000544"/>
    </source>
</evidence>
<reference evidence="7" key="2">
    <citation type="submission" date="2020-06" db="EMBL/GenBank/DDBJ databases">
        <title>Helianthus annuus Genome sequencing and assembly Release 2.</title>
        <authorList>
            <person name="Gouzy J."/>
            <person name="Langlade N."/>
            <person name="Munos S."/>
        </authorList>
    </citation>
    <scope>NUCLEOTIDE SEQUENCE</scope>
    <source>
        <tissue evidence="7">Leaves</tissue>
    </source>
</reference>
<evidence type="ECO:0000256" key="1">
    <source>
        <dbReference type="ARBA" id="ARBA00022679"/>
    </source>
</evidence>
<keyword evidence="5" id="KW-0237">DNA synthesis</keyword>
<dbReference type="Pfam" id="PF00265">
    <property type="entry name" value="TK"/>
    <property type="match status" value="1"/>
</dbReference>
<gene>
    <name evidence="7" type="ORF">HanXRQr2_Chr16g0760941</name>
</gene>
<dbReference type="PANTHER" id="PTHR11441">
    <property type="entry name" value="THYMIDINE KINASE"/>
    <property type="match status" value="1"/>
</dbReference>
<dbReference type="Gramene" id="mRNA:HanXRQr2_Chr16g0760941">
    <property type="protein sequence ID" value="CDS:HanXRQr2_Chr16g0760941.1"/>
    <property type="gene ID" value="HanXRQr2_Chr16g0760941"/>
</dbReference>
<evidence type="ECO:0000313" key="7">
    <source>
        <dbReference type="EMBL" id="KAF5761086.1"/>
    </source>
</evidence>
<dbReference type="InterPro" id="IPR001267">
    <property type="entry name" value="Thymidine_kinase"/>
</dbReference>
<keyword evidence="1 5" id="KW-0808">Transferase</keyword>
<dbReference type="Proteomes" id="UP000215914">
    <property type="component" value="Unassembled WGS sequence"/>
</dbReference>
<evidence type="ECO:0000256" key="3">
    <source>
        <dbReference type="ARBA" id="ARBA00022777"/>
    </source>
</evidence>
<comment type="caution">
    <text evidence="7">The sequence shown here is derived from an EMBL/GenBank/DDBJ whole genome shotgun (WGS) entry which is preliminary data.</text>
</comment>
<keyword evidence="4 5" id="KW-0067">ATP-binding</keyword>